<dbReference type="PANTHER" id="PTHR36303">
    <property type="entry name" value="2',3'-CYCLIC-NUCLEOTIDE 2'-PHOSPHODIESTERASE"/>
    <property type="match status" value="1"/>
</dbReference>
<dbReference type="RefSeq" id="WP_084393138.1">
    <property type="nucleotide sequence ID" value="NZ_BMKF01000002.1"/>
</dbReference>
<sequence length="275" mass="29625">MRLAYFGDVVGKPGRAAVLDHVPDLRRRLSLDFVVVNAENAAGGFGLTEAIAGDFFNAGADCLTLGDHAWDQREAMTYIEREPRLLRPLNYPQAANAPGKGAHVFVLPDGRRVGVVQLQGTVFMKQQLENAFQHADLALDSMPLGMAVDALIVDMHCEATSEKMAMGHYCDGRASLVVGSHTHVPTADLMILENGTAYQTDAGMCGDYDSVIGMKKENSITRFATQLPGERYAPALGEGTLCGVYVETDDRTGLATRIEPVRLGGRLSACVPEVD</sequence>
<comment type="caution">
    <text evidence="1">The sequence shown here is derived from an EMBL/GenBank/DDBJ whole genome shotgun (WGS) entry which is preliminary data.</text>
</comment>
<name>A0ABQ1JKQ1_9PROT</name>
<organism evidence="1 2">
    <name type="scientific">Henriciella pelagia</name>
    <dbReference type="NCBI Taxonomy" id="1977912"/>
    <lineage>
        <taxon>Bacteria</taxon>
        <taxon>Pseudomonadati</taxon>
        <taxon>Pseudomonadota</taxon>
        <taxon>Alphaproteobacteria</taxon>
        <taxon>Hyphomonadales</taxon>
        <taxon>Hyphomonadaceae</taxon>
        <taxon>Henriciella</taxon>
    </lineage>
</organism>
<dbReference type="InterPro" id="IPR029052">
    <property type="entry name" value="Metallo-depent_PP-like"/>
</dbReference>
<dbReference type="PIRSF" id="PIRSF004789">
    <property type="entry name" value="DR1281"/>
    <property type="match status" value="1"/>
</dbReference>
<dbReference type="Proteomes" id="UP000628854">
    <property type="component" value="Unassembled WGS sequence"/>
</dbReference>
<proteinExistence type="predicted"/>
<dbReference type="EMBL" id="BMKF01000002">
    <property type="protein sequence ID" value="GGB71481.1"/>
    <property type="molecule type" value="Genomic_DNA"/>
</dbReference>
<evidence type="ECO:0000313" key="2">
    <source>
        <dbReference type="Proteomes" id="UP000628854"/>
    </source>
</evidence>
<protein>
    <submittedName>
        <fullName evidence="1">Metallophosphoesterase</fullName>
    </submittedName>
</protein>
<dbReference type="Pfam" id="PF13277">
    <property type="entry name" value="YmdB"/>
    <property type="match status" value="1"/>
</dbReference>
<dbReference type="SUPFAM" id="SSF56300">
    <property type="entry name" value="Metallo-dependent phosphatases"/>
    <property type="match status" value="1"/>
</dbReference>
<keyword evidence="2" id="KW-1185">Reference proteome</keyword>
<dbReference type="Gene3D" id="3.60.21.10">
    <property type="match status" value="1"/>
</dbReference>
<gene>
    <name evidence="1" type="ORF">GCM10011503_20190</name>
</gene>
<dbReference type="PANTHER" id="PTHR36303:SF1">
    <property type="entry name" value="2',3'-CYCLIC-NUCLEOTIDE 2'-PHOSPHODIESTERASE"/>
    <property type="match status" value="1"/>
</dbReference>
<accession>A0ABQ1JKQ1</accession>
<dbReference type="InterPro" id="IPR005235">
    <property type="entry name" value="YmdB-like"/>
</dbReference>
<evidence type="ECO:0000313" key="1">
    <source>
        <dbReference type="EMBL" id="GGB71481.1"/>
    </source>
</evidence>
<reference evidence="2" key="1">
    <citation type="journal article" date="2019" name="Int. J. Syst. Evol. Microbiol.">
        <title>The Global Catalogue of Microorganisms (GCM) 10K type strain sequencing project: providing services to taxonomists for standard genome sequencing and annotation.</title>
        <authorList>
            <consortium name="The Broad Institute Genomics Platform"/>
            <consortium name="The Broad Institute Genome Sequencing Center for Infectious Disease"/>
            <person name="Wu L."/>
            <person name="Ma J."/>
        </authorList>
    </citation>
    <scope>NUCLEOTIDE SEQUENCE [LARGE SCALE GENOMIC DNA]</scope>
    <source>
        <strain evidence="2">CGMCC 1.15928</strain>
    </source>
</reference>